<sequence length="399" mass="45731">MSSTFRTNVFLPTSILKFVVKDDDDSQKIDCKRFLSQAYTSQVLEIICLLYPYVKFSDEARDDHVLLKKIFLEIVAPQLSTLIIPTALKPDQDYFQASINIPAFGTYEFEMLITPGIEINAHRISEFNYLILCYLRNGQHRIAAHNLTGFVKTYKYLNKIELSTLDSAYQDTLEGLHEAVGFVQSSHHDIEGIGFLLSESELSPSHRQGLQLCLERGKEKLKSCQEIFERIVADVGFVQALVDYYQKLPLTSRIDDMETLSASSKPIFKFNGMREGLMKSVDKMMSRGFNKKQLVKLQQNVKKQSDNKPNTPTRPGNLSRPRICLLEEMSKKDCDTIRQALHCHCPQLWIPIKVATSQPMLLSLYKAFILYEEEPNLRRGVHYDIFPINALNLDGYIDV</sequence>
<evidence type="ECO:0000313" key="2">
    <source>
        <dbReference type="Proteomes" id="UP000001072"/>
    </source>
</evidence>
<dbReference type="RefSeq" id="XP_007411698.1">
    <property type="nucleotide sequence ID" value="XM_007411636.1"/>
</dbReference>
<dbReference type="HOGENOM" id="CLU_690941_0_0_1"/>
<dbReference type="AlphaFoldDB" id="F4RRK1"/>
<accession>F4RRK1</accession>
<dbReference type="KEGG" id="mlr:MELLADRAFT_88393"/>
<dbReference type="InParanoid" id="F4RRK1"/>
<gene>
    <name evidence="1" type="ORF">MELLADRAFT_88393</name>
</gene>
<organism evidence="2">
    <name type="scientific">Melampsora larici-populina (strain 98AG31 / pathotype 3-4-7)</name>
    <name type="common">Poplar leaf rust fungus</name>
    <dbReference type="NCBI Taxonomy" id="747676"/>
    <lineage>
        <taxon>Eukaryota</taxon>
        <taxon>Fungi</taxon>
        <taxon>Dikarya</taxon>
        <taxon>Basidiomycota</taxon>
        <taxon>Pucciniomycotina</taxon>
        <taxon>Pucciniomycetes</taxon>
        <taxon>Pucciniales</taxon>
        <taxon>Melampsoraceae</taxon>
        <taxon>Melampsora</taxon>
    </lineage>
</organism>
<dbReference type="Proteomes" id="UP000001072">
    <property type="component" value="Unassembled WGS sequence"/>
</dbReference>
<protein>
    <submittedName>
        <fullName evidence="1">Uncharacterized protein</fullName>
    </submittedName>
</protein>
<name>F4RRK1_MELLP</name>
<dbReference type="OrthoDB" id="2515346at2759"/>
<evidence type="ECO:0000313" key="1">
    <source>
        <dbReference type="EMBL" id="EGG04945.1"/>
    </source>
</evidence>
<keyword evidence="2" id="KW-1185">Reference proteome</keyword>
<dbReference type="EMBL" id="GL883115">
    <property type="protein sequence ID" value="EGG04945.1"/>
    <property type="molecule type" value="Genomic_DNA"/>
</dbReference>
<dbReference type="VEuPathDB" id="FungiDB:MELLADRAFT_88393"/>
<dbReference type="GeneID" id="18934868"/>
<proteinExistence type="predicted"/>
<reference evidence="2" key="1">
    <citation type="journal article" date="2011" name="Proc. Natl. Acad. Sci. U.S.A.">
        <title>Obligate biotrophy features unraveled by the genomic analysis of rust fungi.</title>
        <authorList>
            <person name="Duplessis S."/>
            <person name="Cuomo C.A."/>
            <person name="Lin Y.-C."/>
            <person name="Aerts A."/>
            <person name="Tisserant E."/>
            <person name="Veneault-Fourrey C."/>
            <person name="Joly D.L."/>
            <person name="Hacquard S."/>
            <person name="Amselem J."/>
            <person name="Cantarel B.L."/>
            <person name="Chiu R."/>
            <person name="Coutinho P.M."/>
            <person name="Feau N."/>
            <person name="Field M."/>
            <person name="Frey P."/>
            <person name="Gelhaye E."/>
            <person name="Goldberg J."/>
            <person name="Grabherr M.G."/>
            <person name="Kodira C.D."/>
            <person name="Kohler A."/>
            <person name="Kuees U."/>
            <person name="Lindquist E.A."/>
            <person name="Lucas S.M."/>
            <person name="Mago R."/>
            <person name="Mauceli E."/>
            <person name="Morin E."/>
            <person name="Murat C."/>
            <person name="Pangilinan J.L."/>
            <person name="Park R."/>
            <person name="Pearson M."/>
            <person name="Quesneville H."/>
            <person name="Rouhier N."/>
            <person name="Sakthikumar S."/>
            <person name="Salamov A.A."/>
            <person name="Schmutz J."/>
            <person name="Selles B."/>
            <person name="Shapiro H."/>
            <person name="Tanguay P."/>
            <person name="Tuskan G.A."/>
            <person name="Henrissat B."/>
            <person name="Van de Peer Y."/>
            <person name="Rouze P."/>
            <person name="Ellis J.G."/>
            <person name="Dodds P.N."/>
            <person name="Schein J.E."/>
            <person name="Zhong S."/>
            <person name="Hamelin R.C."/>
            <person name="Grigoriev I.V."/>
            <person name="Szabo L.J."/>
            <person name="Martin F."/>
        </authorList>
    </citation>
    <scope>NUCLEOTIDE SEQUENCE [LARGE SCALE GENOMIC DNA]</scope>
    <source>
        <strain evidence="2">98AG31 / pathotype 3-4-7</strain>
    </source>
</reference>